<gene>
    <name evidence="2" type="primary">67</name>
    <name evidence="2" type="ORF">SEA_QUESADILLA_67</name>
</gene>
<proteinExistence type="predicted"/>
<sequence>MSLTGSGEPRWEGGPVECSGGCGDHGIPALTEDGWRLRVHSMELPNGQRVTCPGSMAAVRL</sequence>
<dbReference type="KEGG" id="vg:60321231"/>
<accession>A0A5Q2WFL6</accession>
<organism evidence="2 3">
    <name type="scientific">Mycobacterium phage Quesadilla</name>
    <dbReference type="NCBI Taxonomy" id="2664226"/>
    <lineage>
        <taxon>Viruses</taxon>
        <taxon>Duplodnaviria</taxon>
        <taxon>Heunggongvirae</taxon>
        <taxon>Uroviricota</taxon>
        <taxon>Caudoviricetes</taxon>
        <taxon>Bclasvirinae</taxon>
        <taxon>Quesadillavirus</taxon>
        <taxon>Quesadillavirus quesadilla</taxon>
    </lineage>
</organism>
<evidence type="ECO:0000313" key="2">
    <source>
        <dbReference type="EMBL" id="QGH75315.1"/>
    </source>
</evidence>
<dbReference type="RefSeq" id="YP_009949823.1">
    <property type="nucleotide sequence ID" value="NC_051584.1"/>
</dbReference>
<dbReference type="GeneID" id="60321231"/>
<keyword evidence="3" id="KW-1185">Reference proteome</keyword>
<dbReference type="Proteomes" id="UP000370142">
    <property type="component" value="Segment"/>
</dbReference>
<evidence type="ECO:0000256" key="1">
    <source>
        <dbReference type="SAM" id="MobiDB-lite"/>
    </source>
</evidence>
<dbReference type="EMBL" id="MN617843">
    <property type="protein sequence ID" value="QGH75315.1"/>
    <property type="molecule type" value="Genomic_DNA"/>
</dbReference>
<protein>
    <submittedName>
        <fullName evidence="2">Uncharacterized protein</fullName>
    </submittedName>
</protein>
<evidence type="ECO:0000313" key="3">
    <source>
        <dbReference type="Proteomes" id="UP000370142"/>
    </source>
</evidence>
<name>A0A5Q2WFL6_9CAUD</name>
<reference evidence="2 3" key="1">
    <citation type="submission" date="2019-10" db="EMBL/GenBank/DDBJ databases">
        <authorList>
            <person name="Jorgensen H.J."/>
            <person name="Tolsma S."/>
            <person name="Caruso S.M."/>
            <person name="Garlena R.A."/>
            <person name="Russell D.A."/>
            <person name="Pope W.H."/>
            <person name="Jacobs-Se D."/>
            <person name="Hatfull G.F."/>
        </authorList>
    </citation>
    <scope>NUCLEOTIDE SEQUENCE [LARGE SCALE GENOMIC DNA]</scope>
</reference>
<feature type="region of interest" description="Disordered" evidence="1">
    <location>
        <begin position="1"/>
        <end position="23"/>
    </location>
</feature>